<evidence type="ECO:0000259" key="2">
    <source>
        <dbReference type="Pfam" id="PF08924"/>
    </source>
</evidence>
<dbReference type="Pfam" id="PF08924">
    <property type="entry name" value="Rv2525c_GlyHyd-like"/>
    <property type="match status" value="1"/>
</dbReference>
<accession>A0A3T1D1Y7</accession>
<dbReference type="SUPFAM" id="SSF51445">
    <property type="entry name" value="(Trans)glycosidases"/>
    <property type="match status" value="1"/>
</dbReference>
<organism evidence="4 5">
    <name type="scientific">Cohnella abietis</name>
    <dbReference type="NCBI Taxonomy" id="2507935"/>
    <lineage>
        <taxon>Bacteria</taxon>
        <taxon>Bacillati</taxon>
        <taxon>Bacillota</taxon>
        <taxon>Bacilli</taxon>
        <taxon>Bacillales</taxon>
        <taxon>Paenibacillaceae</taxon>
        <taxon>Cohnella</taxon>
    </lineage>
</organism>
<evidence type="ECO:0008006" key="6">
    <source>
        <dbReference type="Google" id="ProtNLM"/>
    </source>
</evidence>
<dbReference type="OrthoDB" id="9794294at2"/>
<dbReference type="Pfam" id="PF07833">
    <property type="entry name" value="Cu_amine_oxidN1"/>
    <property type="match status" value="1"/>
</dbReference>
<dbReference type="RefSeq" id="WP_130606324.1">
    <property type="nucleotide sequence ID" value="NZ_AP019400.1"/>
</dbReference>
<dbReference type="InterPro" id="IPR017853">
    <property type="entry name" value="GH"/>
</dbReference>
<sequence>MIKHNRVRVKNKKLEEGPLQYSGSYEKANGWTDIRVLDIQPAAVIRTELVIAKGKSASAILADLVGKHGGNWVVINASYFNASTGELLGKTIKDGKAIFPDVTGKTEQRPHLFRKAGRFGIGRLNDVVGVDWAVVGVPTLTAGGKAINPLRVEEKTPSDVPGVNPRMIAGIKSDGTLGIIAVDGRGVKDRGLTAEEAGIMAVHLGYLDAINLDGGGSATIATNNRQLLDALEIDKTNKKRNYHVSDIGQNHVQRIIHHVIAVQFDPGILIPKPKTLFGIDCATPLTGTTAKAVAAAGAQFAVRYLVPANYAWKRLVRSEANVIQGAGMMLASVFQKGTDRVTGGKGAGQVDGKEALAEAKLINQPTGSAIFFAVDYDSQPKDYDAIEAYLRAAQAEIPGYHAGVYGHFGVIEEMAKRGACKYFWQTYAWSGGKKSSHIHLYQYKNDTKLGGASVDLNEAYTDSIFWGKDVVPVDKPAESSEVTAIVFGQKIEGAKLIDGVMMLPLRAVGNAIGGKVTWDQQTKTATIE</sequence>
<dbReference type="PANTHER" id="PTHR40446">
    <property type="entry name" value="N-ACETYLGLUCOSAMINE-1-PHOSPHODIESTER ALPHA-N-ACETYLGLUCOSAMINIDASE"/>
    <property type="match status" value="1"/>
</dbReference>
<evidence type="ECO:0000259" key="1">
    <source>
        <dbReference type="Pfam" id="PF07833"/>
    </source>
</evidence>
<gene>
    <name evidence="4" type="ORF">KCTCHS21_14600</name>
</gene>
<dbReference type="AlphaFoldDB" id="A0A3T1D1Y7"/>
<dbReference type="InterPro" id="IPR015020">
    <property type="entry name" value="Rv2525c-like_Glyco_Hydro-like"/>
</dbReference>
<feature type="domain" description="Copper amine oxidase-like N-terminal" evidence="1">
    <location>
        <begin position="496"/>
        <end position="527"/>
    </location>
</feature>
<evidence type="ECO:0000259" key="3">
    <source>
        <dbReference type="Pfam" id="PF09992"/>
    </source>
</evidence>
<feature type="domain" description="Rv2525c-like glycoside hydrolase-like" evidence="2">
    <location>
        <begin position="292"/>
        <end position="457"/>
    </location>
</feature>
<dbReference type="InterPro" id="IPR012854">
    <property type="entry name" value="Cu_amine_oxidase-like_N"/>
</dbReference>
<dbReference type="PANTHER" id="PTHR40446:SF2">
    <property type="entry name" value="N-ACETYLGLUCOSAMINE-1-PHOSPHODIESTER ALPHA-N-ACETYLGLUCOSAMINIDASE"/>
    <property type="match status" value="1"/>
</dbReference>
<evidence type="ECO:0000313" key="4">
    <source>
        <dbReference type="EMBL" id="BBI32061.1"/>
    </source>
</evidence>
<protein>
    <recommendedName>
        <fullName evidence="6">Phosphodiester glycosidase domain-containing protein</fullName>
    </recommendedName>
</protein>
<feature type="domain" description="Phosphodiester glycosidase" evidence="3">
    <location>
        <begin position="73"/>
        <end position="230"/>
    </location>
</feature>
<name>A0A3T1D1Y7_9BACL</name>
<proteinExistence type="predicted"/>
<dbReference type="KEGG" id="cohn:KCTCHS21_14600"/>
<keyword evidence="5" id="KW-1185">Reference proteome</keyword>
<dbReference type="Pfam" id="PF09992">
    <property type="entry name" value="NAGPA"/>
    <property type="match status" value="1"/>
</dbReference>
<evidence type="ECO:0000313" key="5">
    <source>
        <dbReference type="Proteomes" id="UP000289856"/>
    </source>
</evidence>
<dbReference type="Proteomes" id="UP000289856">
    <property type="component" value="Chromosome"/>
</dbReference>
<dbReference type="InterPro" id="IPR018711">
    <property type="entry name" value="NAGPA"/>
</dbReference>
<dbReference type="EMBL" id="AP019400">
    <property type="protein sequence ID" value="BBI32061.1"/>
    <property type="molecule type" value="Genomic_DNA"/>
</dbReference>
<reference evidence="4 5" key="1">
    <citation type="submission" date="2019-01" db="EMBL/GenBank/DDBJ databases">
        <title>Complete genome sequence of Cohnella hallensis HS21 isolated from Korean fir (Abies koreana) rhizospheric soil.</title>
        <authorList>
            <person name="Jiang L."/>
            <person name="Kang S.W."/>
            <person name="Kim S."/>
            <person name="Jung J."/>
            <person name="Kim C.Y."/>
            <person name="Kim D.H."/>
            <person name="Kim S.W."/>
            <person name="Lee J."/>
        </authorList>
    </citation>
    <scope>NUCLEOTIDE SEQUENCE [LARGE SCALE GENOMIC DNA]</scope>
    <source>
        <strain evidence="4 5">HS21</strain>
    </source>
</reference>
<dbReference type="Gene3D" id="3.20.20.80">
    <property type="entry name" value="Glycosidases"/>
    <property type="match status" value="1"/>
</dbReference>